<proteinExistence type="predicted"/>
<evidence type="ECO:0000256" key="6">
    <source>
        <dbReference type="SAM" id="MobiDB-lite"/>
    </source>
</evidence>
<dbReference type="OrthoDB" id="3900342at2759"/>
<dbReference type="Pfam" id="PF13520">
    <property type="entry name" value="AA_permease_2"/>
    <property type="match status" value="1"/>
</dbReference>
<evidence type="ECO:0000256" key="7">
    <source>
        <dbReference type="SAM" id="Phobius"/>
    </source>
</evidence>
<evidence type="ECO:0000256" key="2">
    <source>
        <dbReference type="ARBA" id="ARBA00022448"/>
    </source>
</evidence>
<feature type="transmembrane region" description="Helical" evidence="7">
    <location>
        <begin position="122"/>
        <end position="150"/>
    </location>
</feature>
<keyword evidence="2" id="KW-0813">Transport</keyword>
<dbReference type="Proteomes" id="UP000738349">
    <property type="component" value="Unassembled WGS sequence"/>
</dbReference>
<dbReference type="PIRSF" id="PIRSF006060">
    <property type="entry name" value="AA_transporter"/>
    <property type="match status" value="1"/>
</dbReference>
<feature type="transmembrane region" description="Helical" evidence="7">
    <location>
        <begin position="42"/>
        <end position="61"/>
    </location>
</feature>
<feature type="transmembrane region" description="Helical" evidence="7">
    <location>
        <begin position="475"/>
        <end position="496"/>
    </location>
</feature>
<evidence type="ECO:0000313" key="9">
    <source>
        <dbReference type="Proteomes" id="UP000738349"/>
    </source>
</evidence>
<keyword evidence="4 7" id="KW-1133">Transmembrane helix</keyword>
<dbReference type="AlphaFoldDB" id="A0A9P9D617"/>
<feature type="transmembrane region" description="Helical" evidence="7">
    <location>
        <begin position="170"/>
        <end position="190"/>
    </location>
</feature>
<feature type="transmembrane region" description="Helical" evidence="7">
    <location>
        <begin position="405"/>
        <end position="429"/>
    </location>
</feature>
<feature type="region of interest" description="Disordered" evidence="6">
    <location>
        <begin position="1"/>
        <end position="25"/>
    </location>
</feature>
<dbReference type="EMBL" id="JAGMUV010000036">
    <property type="protein sequence ID" value="KAH7113051.1"/>
    <property type="molecule type" value="Genomic_DNA"/>
</dbReference>
<dbReference type="PANTHER" id="PTHR45649:SF28">
    <property type="entry name" value="TRANSPORTER, PUTATIVE (EUROFUNG)-RELATED"/>
    <property type="match status" value="1"/>
</dbReference>
<keyword evidence="3 7" id="KW-0812">Transmembrane</keyword>
<name>A0A9P9D617_9HYPO</name>
<dbReference type="Gene3D" id="1.20.1740.10">
    <property type="entry name" value="Amino acid/polyamine transporter I"/>
    <property type="match status" value="1"/>
</dbReference>
<evidence type="ECO:0000313" key="8">
    <source>
        <dbReference type="EMBL" id="KAH7113051.1"/>
    </source>
</evidence>
<evidence type="ECO:0000256" key="5">
    <source>
        <dbReference type="ARBA" id="ARBA00023136"/>
    </source>
</evidence>
<feature type="transmembrane region" description="Helical" evidence="7">
    <location>
        <begin position="450"/>
        <end position="469"/>
    </location>
</feature>
<comment type="subcellular location">
    <subcellularLocation>
        <location evidence="1">Membrane</location>
        <topology evidence="1">Multi-pass membrane protein</topology>
    </subcellularLocation>
</comment>
<feature type="transmembrane region" description="Helical" evidence="7">
    <location>
        <begin position="280"/>
        <end position="303"/>
    </location>
</feature>
<feature type="transmembrane region" description="Helical" evidence="7">
    <location>
        <begin position="236"/>
        <end position="260"/>
    </location>
</feature>
<dbReference type="GO" id="GO:0016020">
    <property type="term" value="C:membrane"/>
    <property type="evidence" value="ECO:0007669"/>
    <property type="project" value="UniProtKB-SubCell"/>
</dbReference>
<protein>
    <submittedName>
        <fullName evidence="8">Amino acid/polyamine transporter I</fullName>
    </submittedName>
</protein>
<evidence type="ECO:0000256" key="4">
    <source>
        <dbReference type="ARBA" id="ARBA00022989"/>
    </source>
</evidence>
<evidence type="ECO:0000256" key="1">
    <source>
        <dbReference type="ARBA" id="ARBA00004141"/>
    </source>
</evidence>
<keyword evidence="9" id="KW-1185">Reference proteome</keyword>
<feature type="transmembrane region" description="Helical" evidence="7">
    <location>
        <begin position="73"/>
        <end position="93"/>
    </location>
</feature>
<reference evidence="8" key="1">
    <citation type="journal article" date="2021" name="Nat. Commun.">
        <title>Genetic determinants of endophytism in the Arabidopsis root mycobiome.</title>
        <authorList>
            <person name="Mesny F."/>
            <person name="Miyauchi S."/>
            <person name="Thiergart T."/>
            <person name="Pickel B."/>
            <person name="Atanasova L."/>
            <person name="Karlsson M."/>
            <person name="Huettel B."/>
            <person name="Barry K.W."/>
            <person name="Haridas S."/>
            <person name="Chen C."/>
            <person name="Bauer D."/>
            <person name="Andreopoulos W."/>
            <person name="Pangilinan J."/>
            <person name="LaButti K."/>
            <person name="Riley R."/>
            <person name="Lipzen A."/>
            <person name="Clum A."/>
            <person name="Drula E."/>
            <person name="Henrissat B."/>
            <person name="Kohler A."/>
            <person name="Grigoriev I.V."/>
            <person name="Martin F.M."/>
            <person name="Hacquard S."/>
        </authorList>
    </citation>
    <scope>NUCLEOTIDE SEQUENCE</scope>
    <source>
        <strain evidence="8">MPI-CAGE-AT-0147</strain>
    </source>
</reference>
<dbReference type="InterPro" id="IPR002293">
    <property type="entry name" value="AA/rel_permease1"/>
</dbReference>
<sequence>MSSISKSNPKGAPLSKTESSSGGVVQDVRLGPAPQLRQNRSFISILGMALAITAVPFGVGSPLMSTVYGGGQLSLFVGVLVVVILQSTVAVSLGELASRYPTSSGVYYWSYRLMDEKHYQNAMAYFTGWVWLIGNWTIALSVNFGFASLIVATASTYNPEWTASANETLFVFFGICVMIFLICVVADRALPLVDTAAALWSVITVVAVLLALSITAKAGRHSASYGLTHYDGSLSGWGHGFSFFIGLLPPAYTLSAIGMVMSMAEECSSPEIEVPRGISLCVPIGGVVMLVFVLPICFTLPALEDILTAPYGQALPYILATVTGSKPLTLGLLIMVLLVTLFCSISITTTASRCTWALSRGDVMPFSRIWSRTIFDQPIYALALVTVLQMLLGCINLGSTSAFTAFVSVGVIALALAYLIPISISLVLGRTEVSKARWTLGRRLGTMANSVAVCWILFQLVLFSMPAALPVTSVSMNYASAVLVGFLFLCAIYYFAWGRKNVQGPKDDITIIVY</sequence>
<comment type="caution">
    <text evidence="8">The sequence shown here is derived from an EMBL/GenBank/DDBJ whole genome shotgun (WGS) entry which is preliminary data.</text>
</comment>
<gene>
    <name evidence="8" type="ORF">EDB81DRAFT_735032</name>
</gene>
<feature type="transmembrane region" description="Helical" evidence="7">
    <location>
        <begin position="379"/>
        <end position="399"/>
    </location>
</feature>
<feature type="transmembrane region" description="Helical" evidence="7">
    <location>
        <begin position="332"/>
        <end position="358"/>
    </location>
</feature>
<evidence type="ECO:0000256" key="3">
    <source>
        <dbReference type="ARBA" id="ARBA00022692"/>
    </source>
</evidence>
<feature type="transmembrane region" description="Helical" evidence="7">
    <location>
        <begin position="197"/>
        <end position="216"/>
    </location>
</feature>
<keyword evidence="5 7" id="KW-0472">Membrane</keyword>
<accession>A0A9P9D617</accession>
<organism evidence="8 9">
    <name type="scientific">Dactylonectria macrodidyma</name>
    <dbReference type="NCBI Taxonomy" id="307937"/>
    <lineage>
        <taxon>Eukaryota</taxon>
        <taxon>Fungi</taxon>
        <taxon>Dikarya</taxon>
        <taxon>Ascomycota</taxon>
        <taxon>Pezizomycotina</taxon>
        <taxon>Sordariomycetes</taxon>
        <taxon>Hypocreomycetidae</taxon>
        <taxon>Hypocreales</taxon>
        <taxon>Nectriaceae</taxon>
        <taxon>Dactylonectria</taxon>
    </lineage>
</organism>
<dbReference type="PANTHER" id="PTHR45649">
    <property type="entry name" value="AMINO-ACID PERMEASE BAT1"/>
    <property type="match status" value="1"/>
</dbReference>
<dbReference type="GO" id="GO:0022857">
    <property type="term" value="F:transmembrane transporter activity"/>
    <property type="evidence" value="ECO:0007669"/>
    <property type="project" value="InterPro"/>
</dbReference>